<proteinExistence type="predicted"/>
<dbReference type="EC" id="1.-.-.-" evidence="3"/>
<evidence type="ECO:0000313" key="4">
    <source>
        <dbReference type="Proteomes" id="UP001438189"/>
    </source>
</evidence>
<evidence type="ECO:0000313" key="3">
    <source>
        <dbReference type="EMBL" id="MES4992593.1"/>
    </source>
</evidence>
<dbReference type="Proteomes" id="UP001438189">
    <property type="component" value="Unassembled WGS sequence"/>
</dbReference>
<dbReference type="InterPro" id="IPR012349">
    <property type="entry name" value="Split_barrel_FMN-bd"/>
</dbReference>
<dbReference type="AlphaFoldDB" id="A0ABD5LL52"/>
<comment type="caution">
    <text evidence="3">The sequence shown here is derived from an EMBL/GenBank/DDBJ whole genome shotgun (WGS) entry which is preliminary data.</text>
</comment>
<dbReference type="RefSeq" id="WP_353574536.1">
    <property type="nucleotide sequence ID" value="NZ_JBETME010000008.1"/>
</dbReference>
<evidence type="ECO:0000259" key="2">
    <source>
        <dbReference type="SMART" id="SM00903"/>
    </source>
</evidence>
<feature type="domain" description="Flavin reductase like" evidence="2">
    <location>
        <begin position="16"/>
        <end position="166"/>
    </location>
</feature>
<dbReference type="EMBL" id="JBETME010000008">
    <property type="protein sequence ID" value="MES4992593.1"/>
    <property type="molecule type" value="Genomic_DNA"/>
</dbReference>
<sequence>MASSNIDVALEFRTALRGMAASVTIITTADGDGRYGMVATAVMSVALEPPSLVIAVNKSASIHPRISGRGYFCVNVLSEWENTIASGFSVAKGEGRFAYGAWASRPIDASQQGLPHLVTAEAAIFCKVSAVYDSHGTHSLFIGDVVDVERSGAFSPLTYCNGQYGIFSGARRAT</sequence>
<evidence type="ECO:0000256" key="1">
    <source>
        <dbReference type="ARBA" id="ARBA00023002"/>
    </source>
</evidence>
<organism evidence="3 4">
    <name type="scientific">Agrobacterium radiobacter</name>
    <dbReference type="NCBI Taxonomy" id="362"/>
    <lineage>
        <taxon>Bacteria</taxon>
        <taxon>Pseudomonadati</taxon>
        <taxon>Pseudomonadota</taxon>
        <taxon>Alphaproteobacteria</taxon>
        <taxon>Hyphomicrobiales</taxon>
        <taxon>Rhizobiaceae</taxon>
        <taxon>Rhizobium/Agrobacterium group</taxon>
        <taxon>Agrobacterium</taxon>
        <taxon>Agrobacterium tumefaciens complex</taxon>
    </lineage>
</organism>
<name>A0ABD5LL52_AGRRD</name>
<dbReference type="PANTHER" id="PTHR30466:SF1">
    <property type="entry name" value="FMN REDUCTASE (NADH) RUTF"/>
    <property type="match status" value="1"/>
</dbReference>
<dbReference type="PANTHER" id="PTHR30466">
    <property type="entry name" value="FLAVIN REDUCTASE"/>
    <property type="match status" value="1"/>
</dbReference>
<dbReference type="Gene3D" id="2.30.110.10">
    <property type="entry name" value="Electron Transport, Fmn-binding Protein, Chain A"/>
    <property type="match status" value="1"/>
</dbReference>
<dbReference type="SUPFAM" id="SSF50475">
    <property type="entry name" value="FMN-binding split barrel"/>
    <property type="match status" value="1"/>
</dbReference>
<dbReference type="GO" id="GO:0016646">
    <property type="term" value="F:oxidoreductase activity, acting on the CH-NH group of donors, NAD or NADP as acceptor"/>
    <property type="evidence" value="ECO:0007669"/>
    <property type="project" value="UniProtKB-ARBA"/>
</dbReference>
<dbReference type="Pfam" id="PF01613">
    <property type="entry name" value="Flavin_Reduct"/>
    <property type="match status" value="1"/>
</dbReference>
<gene>
    <name evidence="3" type="ORF">ABVB70_19935</name>
</gene>
<dbReference type="InterPro" id="IPR002563">
    <property type="entry name" value="Flavin_Rdtase-like_dom"/>
</dbReference>
<reference evidence="3 4" key="1">
    <citation type="submission" date="2024-06" db="EMBL/GenBank/DDBJ databases">
        <title>Genome sequencing of Agrobacterium spp. from tobacco in Serbia.</title>
        <authorList>
            <person name="Ilicic R.J."/>
            <person name="Studholme D.J."/>
            <person name="Jelusic A."/>
            <person name="Barac G."/>
            <person name="Bagi F."/>
            <person name="Popovic Milovanovic T."/>
        </authorList>
    </citation>
    <scope>NUCLEOTIDE SEQUENCE [LARGE SCALE GENOMIC DNA]</scope>
    <source>
        <strain evidence="3 4">DA1</strain>
    </source>
</reference>
<dbReference type="InterPro" id="IPR050268">
    <property type="entry name" value="NADH-dep_flavin_reductase"/>
</dbReference>
<protein>
    <submittedName>
        <fullName evidence="3">Flavin reductase family protein</fullName>
        <ecNumber evidence="3">1.-.-.-</ecNumber>
    </submittedName>
</protein>
<dbReference type="SMART" id="SM00903">
    <property type="entry name" value="Flavin_Reduct"/>
    <property type="match status" value="1"/>
</dbReference>
<keyword evidence="1 3" id="KW-0560">Oxidoreductase</keyword>
<accession>A0ABD5LL52</accession>